<dbReference type="SUPFAM" id="SSF52833">
    <property type="entry name" value="Thioredoxin-like"/>
    <property type="match status" value="1"/>
</dbReference>
<dbReference type="PANTHER" id="PTHR42852:SF18">
    <property type="entry name" value="CHROMOSOME UNDETERMINED SCAFFOLD_47, WHOLE GENOME SHOTGUN SEQUENCE"/>
    <property type="match status" value="1"/>
</dbReference>
<proteinExistence type="predicted"/>
<feature type="signal peptide" evidence="2">
    <location>
        <begin position="1"/>
        <end position="21"/>
    </location>
</feature>
<sequence>MSPAYALLALLTALAPAPAGAGELKPVKGEVMAGNFVTQDLKGQTARFNTLQGKVVLLNFWATWCATCRKEMPSMEALHQAYRDKGLVVLAVSQDRVSARSVQAYVDELKLSFPVWHDRDGLIGRQYSIPGVPASYLIGADGRIAYRVLGEYDWYGTEARAVVETLLAARVSR</sequence>
<keyword evidence="2" id="KW-0732">Signal</keyword>
<evidence type="ECO:0000313" key="5">
    <source>
        <dbReference type="Proteomes" id="UP000179334"/>
    </source>
</evidence>
<feature type="chain" id="PRO_5009225487" description="Thioredoxin domain-containing protein" evidence="2">
    <location>
        <begin position="22"/>
        <end position="173"/>
    </location>
</feature>
<dbReference type="Gene3D" id="3.40.30.10">
    <property type="entry name" value="Glutaredoxin"/>
    <property type="match status" value="1"/>
</dbReference>
<accession>A0A1F6T6C3</accession>
<dbReference type="EMBL" id="MFSR01000020">
    <property type="protein sequence ID" value="OGI40636.1"/>
    <property type="molecule type" value="Genomic_DNA"/>
</dbReference>
<dbReference type="AlphaFoldDB" id="A0A1F6T6C3"/>
<dbReference type="PROSITE" id="PS00194">
    <property type="entry name" value="THIOREDOXIN_1"/>
    <property type="match status" value="1"/>
</dbReference>
<dbReference type="InterPro" id="IPR017937">
    <property type="entry name" value="Thioredoxin_CS"/>
</dbReference>
<evidence type="ECO:0000313" key="4">
    <source>
        <dbReference type="EMBL" id="OGI40636.1"/>
    </source>
</evidence>
<evidence type="ECO:0000256" key="2">
    <source>
        <dbReference type="SAM" id="SignalP"/>
    </source>
</evidence>
<dbReference type="Pfam" id="PF00578">
    <property type="entry name" value="AhpC-TSA"/>
    <property type="match status" value="1"/>
</dbReference>
<evidence type="ECO:0000256" key="1">
    <source>
        <dbReference type="ARBA" id="ARBA00023284"/>
    </source>
</evidence>
<organism evidence="4 5">
    <name type="scientific">Candidatus Muproteobacteria bacterium RBG_16_64_10</name>
    <dbReference type="NCBI Taxonomy" id="1817757"/>
    <lineage>
        <taxon>Bacteria</taxon>
        <taxon>Pseudomonadati</taxon>
        <taxon>Pseudomonadota</taxon>
        <taxon>Candidatus Muproteobacteria</taxon>
    </lineage>
</organism>
<dbReference type="InterPro" id="IPR000866">
    <property type="entry name" value="AhpC/TSA"/>
</dbReference>
<feature type="domain" description="Thioredoxin" evidence="3">
    <location>
        <begin position="13"/>
        <end position="168"/>
    </location>
</feature>
<dbReference type="InterPro" id="IPR013766">
    <property type="entry name" value="Thioredoxin_domain"/>
</dbReference>
<dbReference type="CDD" id="cd02966">
    <property type="entry name" value="TlpA_like_family"/>
    <property type="match status" value="1"/>
</dbReference>
<dbReference type="InterPro" id="IPR050553">
    <property type="entry name" value="Thioredoxin_ResA/DsbE_sf"/>
</dbReference>
<dbReference type="PANTHER" id="PTHR42852">
    <property type="entry name" value="THIOL:DISULFIDE INTERCHANGE PROTEIN DSBE"/>
    <property type="match status" value="1"/>
</dbReference>
<comment type="caution">
    <text evidence="4">The sequence shown here is derived from an EMBL/GenBank/DDBJ whole genome shotgun (WGS) entry which is preliminary data.</text>
</comment>
<keyword evidence="1" id="KW-0676">Redox-active center</keyword>
<name>A0A1F6T6C3_9PROT</name>
<dbReference type="PROSITE" id="PS51352">
    <property type="entry name" value="THIOREDOXIN_2"/>
    <property type="match status" value="1"/>
</dbReference>
<reference evidence="4 5" key="1">
    <citation type="journal article" date="2016" name="Nat. Commun.">
        <title>Thousands of microbial genomes shed light on interconnected biogeochemical processes in an aquifer system.</title>
        <authorList>
            <person name="Anantharaman K."/>
            <person name="Brown C.T."/>
            <person name="Hug L.A."/>
            <person name="Sharon I."/>
            <person name="Castelle C.J."/>
            <person name="Probst A.J."/>
            <person name="Thomas B.C."/>
            <person name="Singh A."/>
            <person name="Wilkins M.J."/>
            <person name="Karaoz U."/>
            <person name="Brodie E.L."/>
            <person name="Williams K.H."/>
            <person name="Hubbard S.S."/>
            <person name="Banfield J.F."/>
        </authorList>
    </citation>
    <scope>NUCLEOTIDE SEQUENCE [LARGE SCALE GENOMIC DNA]</scope>
</reference>
<evidence type="ECO:0000259" key="3">
    <source>
        <dbReference type="PROSITE" id="PS51352"/>
    </source>
</evidence>
<dbReference type="Proteomes" id="UP000179334">
    <property type="component" value="Unassembled WGS sequence"/>
</dbReference>
<protein>
    <recommendedName>
        <fullName evidence="3">Thioredoxin domain-containing protein</fullName>
    </recommendedName>
</protein>
<dbReference type="InterPro" id="IPR036249">
    <property type="entry name" value="Thioredoxin-like_sf"/>
</dbReference>
<dbReference type="GO" id="GO:0015036">
    <property type="term" value="F:disulfide oxidoreductase activity"/>
    <property type="evidence" value="ECO:0007669"/>
    <property type="project" value="UniProtKB-ARBA"/>
</dbReference>
<gene>
    <name evidence="4" type="ORF">A2V91_03545</name>
</gene>
<dbReference type="GO" id="GO:0016209">
    <property type="term" value="F:antioxidant activity"/>
    <property type="evidence" value="ECO:0007669"/>
    <property type="project" value="InterPro"/>
</dbReference>